<dbReference type="InterPro" id="IPR011989">
    <property type="entry name" value="ARM-like"/>
</dbReference>
<reference evidence="4 5" key="1">
    <citation type="journal article" date="2015" name="BMC Genomics">
        <title>Gene expression during zombie ant biting behavior reflects the complexity underlying fungal parasitic behavioral manipulation.</title>
        <authorList>
            <person name="de Bekker C."/>
            <person name="Ohm R.A."/>
            <person name="Loreto R.G."/>
            <person name="Sebastian A."/>
            <person name="Albert I."/>
            <person name="Merrow M."/>
            <person name="Brachmann A."/>
            <person name="Hughes D.P."/>
        </authorList>
    </citation>
    <scope>NUCLEOTIDE SEQUENCE [LARGE SCALE GENOMIC DNA]</scope>
    <source>
        <strain evidence="4 5">SC16a</strain>
    </source>
</reference>
<feature type="domain" description="NACHT" evidence="3">
    <location>
        <begin position="409"/>
        <end position="540"/>
    </location>
</feature>
<evidence type="ECO:0000256" key="1">
    <source>
        <dbReference type="PROSITE-ProRule" id="PRU00103"/>
    </source>
</evidence>
<organism evidence="4 5">
    <name type="scientific">Ophiocordyceps unilateralis</name>
    <name type="common">Zombie-ant fungus</name>
    <name type="synonym">Torrubia unilateralis</name>
    <dbReference type="NCBI Taxonomy" id="268505"/>
    <lineage>
        <taxon>Eukaryota</taxon>
        <taxon>Fungi</taxon>
        <taxon>Dikarya</taxon>
        <taxon>Ascomycota</taxon>
        <taxon>Pezizomycotina</taxon>
        <taxon>Sordariomycetes</taxon>
        <taxon>Hypocreomycetidae</taxon>
        <taxon>Hypocreales</taxon>
        <taxon>Ophiocordycipitaceae</taxon>
        <taxon>Ophiocordyceps</taxon>
    </lineage>
</organism>
<feature type="compositionally biased region" description="Polar residues" evidence="2">
    <location>
        <begin position="985"/>
        <end position="995"/>
    </location>
</feature>
<comment type="caution">
    <text evidence="4">The sequence shown here is derived from an EMBL/GenBank/DDBJ whole genome shotgun (WGS) entry which is preliminary data.</text>
</comment>
<dbReference type="Pfam" id="PF05729">
    <property type="entry name" value="NACHT"/>
    <property type="match status" value="1"/>
</dbReference>
<gene>
    <name evidence="4" type="ORF">XA68_11289</name>
</gene>
<dbReference type="InterPro" id="IPR027417">
    <property type="entry name" value="P-loop_NTPase"/>
</dbReference>
<dbReference type="OrthoDB" id="4927316at2759"/>
<reference evidence="4 5" key="2">
    <citation type="journal article" date="2017" name="Sci. Rep.">
        <title>Ant-infecting Ophiocordyceps genomes reveal a high diversity of potential behavioral manipulation genes and a possible major role for enterotoxins.</title>
        <authorList>
            <person name="de Bekker C."/>
            <person name="Ohm R.A."/>
            <person name="Evans H.C."/>
            <person name="Brachmann A."/>
            <person name="Hughes D.P."/>
        </authorList>
    </citation>
    <scope>NUCLEOTIDE SEQUENCE [LARGE SCALE GENOMIC DNA]</scope>
    <source>
        <strain evidence="4 5">SC16a</strain>
    </source>
</reference>
<accession>A0A2A9PG78</accession>
<dbReference type="SUPFAM" id="SSF53474">
    <property type="entry name" value="alpha/beta-Hydrolases"/>
    <property type="match status" value="1"/>
</dbReference>
<dbReference type="PROSITE" id="PS50837">
    <property type="entry name" value="NACHT"/>
    <property type="match status" value="1"/>
</dbReference>
<dbReference type="InterPro" id="IPR003593">
    <property type="entry name" value="AAA+_ATPase"/>
</dbReference>
<proteinExistence type="predicted"/>
<dbReference type="STRING" id="268505.A0A2A9PG78"/>
<dbReference type="Gene3D" id="1.25.10.10">
    <property type="entry name" value="Leucine-rich Repeat Variant"/>
    <property type="match status" value="3"/>
</dbReference>
<dbReference type="Pfam" id="PF23238">
    <property type="entry name" value="DUF7068"/>
    <property type="match status" value="1"/>
</dbReference>
<dbReference type="SUPFAM" id="SSF52540">
    <property type="entry name" value="P-loop containing nucleoside triphosphate hydrolases"/>
    <property type="match status" value="1"/>
</dbReference>
<dbReference type="InterPro" id="IPR021133">
    <property type="entry name" value="HEAT_type_2"/>
</dbReference>
<protein>
    <recommendedName>
        <fullName evidence="3">NACHT domain-containing protein</fullName>
    </recommendedName>
</protein>
<dbReference type="InterPro" id="IPR007111">
    <property type="entry name" value="NACHT_NTPase"/>
</dbReference>
<dbReference type="InterPro" id="IPR016024">
    <property type="entry name" value="ARM-type_fold"/>
</dbReference>
<dbReference type="InterPro" id="IPR029058">
    <property type="entry name" value="AB_hydrolase_fold"/>
</dbReference>
<dbReference type="SMART" id="SM00382">
    <property type="entry name" value="AAA"/>
    <property type="match status" value="1"/>
</dbReference>
<feature type="region of interest" description="Disordered" evidence="2">
    <location>
        <begin position="980"/>
        <end position="1000"/>
    </location>
</feature>
<dbReference type="CDD" id="cd02019">
    <property type="entry name" value="NK"/>
    <property type="match status" value="1"/>
</dbReference>
<dbReference type="Proteomes" id="UP000037136">
    <property type="component" value="Unassembled WGS sequence"/>
</dbReference>
<dbReference type="SUPFAM" id="SSF48371">
    <property type="entry name" value="ARM repeat"/>
    <property type="match status" value="1"/>
</dbReference>
<dbReference type="PANTHER" id="PTHR46844">
    <property type="entry name" value="SLR5058 PROTEIN"/>
    <property type="match status" value="1"/>
</dbReference>
<dbReference type="PROSITE" id="PS50077">
    <property type="entry name" value="HEAT_REPEAT"/>
    <property type="match status" value="1"/>
</dbReference>
<keyword evidence="5" id="KW-1185">Reference proteome</keyword>
<evidence type="ECO:0000313" key="5">
    <source>
        <dbReference type="Proteomes" id="UP000037136"/>
    </source>
</evidence>
<evidence type="ECO:0000313" key="4">
    <source>
        <dbReference type="EMBL" id="PFH60224.1"/>
    </source>
</evidence>
<feature type="repeat" description="HEAT" evidence="1">
    <location>
        <begin position="1088"/>
        <end position="1125"/>
    </location>
</feature>
<dbReference type="InterPro" id="IPR055496">
    <property type="entry name" value="DUF7068"/>
</dbReference>
<name>A0A2A9PG78_OPHUN</name>
<evidence type="ECO:0000259" key="3">
    <source>
        <dbReference type="PROSITE" id="PS50837"/>
    </source>
</evidence>
<sequence>MASQSRAVRLTPVHPLAGNDDADTDVDVIAIHGLDARSPDTWTWKSVNGSEPFNWLEMLPQQLGPVRIFTCDWPGDLFQQKDMMVKTIVEFARLLLVALHSLRPPQTRKPVVKDRPILFIASCLGGIILAKALIIADEPGCEYSSVRRSARAVVFLATPFRGTSFQDVATWAERGLKTWASIRRQQVNTELLGSAKTPTLDRGELVRRFTSLCLDQHHPCQVITVYELGKTNLYRKIGLGRLFPAWFVDKVEPPKPLVDHDSANLDIVLNPLPIDQPHGKVNKFCGPEDPNLCNVVRAIERLLQTIRAKPLLDEVDAQLRNYYLEPGGGRLKIQRLSGDMLPLDQCYINLAIVQCASKSAIGVERKRKTSPFSPLARRSVDSPDQKTQVELASIFNLRQGPDSHMVRPRRILIRGRAGVGKTTLCKKLVHEFISRKVFADLFDRILWLPLRKLKGRSAGGLDPKQLFHEEYFSTSLRGDELAQELRCTIESSSPGRNRTLFVLDGLDEISQELDPDSSLFRLLTLLLDQPNVVITSRPHANLPTGLRDVHLELEVIGFYPHQVDAYLEADPKIKPKAEDVRTFLRDHWVIQGLVQVPVLLDALCYTWEDFDSDFRPESMTGIYRAIESKLWQKDIYRLGQQSQVQCRTMNNASIRHAVDRELRVLEALAFTGIWNEVVEFDRKHRWKIYDHFDLPATESTIESLSFLRTSDPSLEDRHRTYHFIHLTFQEYFAARYFIRQVMAKQPLECLRLELPKTKNANDPSMSPQRFLWEHKYTARYDILWRFVAGLLDKEGQAFWLFDEIEKEPCDLLGPTHQRLVMRCLSEVSTEVPTRPDLEQRLFQWLCFETEYCKDQASSFAYEMEFPEKVLETALKEGADDFKKEIMMKLAQRATISPGMMDQVAPFLKHGEASLRAAAVEALGRQCALPDEILRAVIALLTDDNSTVRYTTMWTLGRRPAVPLEVLNALVERPGDGFWDDPVLPENSTLPDNSTSAEERRQENNLRLRAFSILGRSALPPDLVTTIATRLQDQDYNVRCNAIKALASSVLPDETIDTIAAQLLDVDKRVREGAIKALQDYRSPYPNQIFEALKGRVEDEDDNIRVTAVHALGVYQSELSNDVFKSIAARLEDNSDKMKVAAGSILSRFSLPDEIVQTIAALLKHKNLKTQINALEALKGSSLPKEIIENIAARFEDKRSLVRQRAIETLGRSSLPEAVNEAIAVRLEDNDEIVQMAAFQVLGQIPRMESNVLDRITAWLHKKNVQTVYQILPYLSLGPTIPREILQVVAKQIKMSEDSTRDGKSFTRLQASVSEEFIEAFMSCLTPPARLEWQNRLLDHGHESLLSGEQLRFFYKVLLKNSFHEQLSWYIEDGESCVNSPDRIRRIPLHNRRDDFLALINKSRPRNHPLRTNNVVELSSQSHHVPASWRTEAEVLPLLSVWT</sequence>
<dbReference type="EMBL" id="LAZP02000142">
    <property type="protein sequence ID" value="PFH60224.1"/>
    <property type="molecule type" value="Genomic_DNA"/>
</dbReference>
<dbReference type="PANTHER" id="PTHR46844:SF1">
    <property type="entry name" value="SLR5058 PROTEIN"/>
    <property type="match status" value="1"/>
</dbReference>
<evidence type="ECO:0000256" key="2">
    <source>
        <dbReference type="SAM" id="MobiDB-lite"/>
    </source>
</evidence>
<dbReference type="Pfam" id="PF13513">
    <property type="entry name" value="HEAT_EZ"/>
    <property type="match status" value="1"/>
</dbReference>
<dbReference type="Gene3D" id="3.40.50.300">
    <property type="entry name" value="P-loop containing nucleotide triphosphate hydrolases"/>
    <property type="match status" value="1"/>
</dbReference>
<dbReference type="Pfam" id="PF13646">
    <property type="entry name" value="HEAT_2"/>
    <property type="match status" value="1"/>
</dbReference>